<organism evidence="5 6">
    <name type="scientific">Paenibacillus psychroresistens</name>
    <dbReference type="NCBI Taxonomy" id="1778678"/>
    <lineage>
        <taxon>Bacteria</taxon>
        <taxon>Bacillati</taxon>
        <taxon>Bacillota</taxon>
        <taxon>Bacilli</taxon>
        <taxon>Bacillales</taxon>
        <taxon>Paenibacillaceae</taxon>
        <taxon>Paenibacillus</taxon>
    </lineage>
</organism>
<keyword evidence="2 5" id="KW-0808">Transferase</keyword>
<dbReference type="CDD" id="cd02440">
    <property type="entry name" value="AdoMet_MTases"/>
    <property type="match status" value="1"/>
</dbReference>
<evidence type="ECO:0000259" key="4">
    <source>
        <dbReference type="Pfam" id="PF08241"/>
    </source>
</evidence>
<sequence length="207" mass="23477">MNLMEQIGDIDIYLLDQILKGRITKDMRILDAGCGSGRNLVYFLRNGYEVFAVDKSETAIRSVQLLGARLSQTWTNEHARVGTIEQMRFARESFDFVISNAVLHFAENELHFQQMLNELWRVLKPGGLLFVRLASTLGIEDQIEPLGDGRYIQPDGSTRFLVNEAKLIKLTDELNGILFEPLKTVVVAGQRSMSTWCVEKIKALDDL</sequence>
<keyword evidence="6" id="KW-1185">Reference proteome</keyword>
<dbReference type="InterPro" id="IPR029063">
    <property type="entry name" value="SAM-dependent_MTases_sf"/>
</dbReference>
<protein>
    <submittedName>
        <fullName evidence="5">Class I SAM-dependent methyltransferase</fullName>
    </submittedName>
</protein>
<reference evidence="6" key="1">
    <citation type="submission" date="2018-11" db="EMBL/GenBank/DDBJ databases">
        <title>Complete genome sequence of Paenibacillus sp. ML311-T8.</title>
        <authorList>
            <person name="Nam Y.-D."/>
            <person name="Kang J."/>
            <person name="Chung W.-H."/>
            <person name="Park Y.S."/>
        </authorList>
    </citation>
    <scope>NUCLEOTIDE SEQUENCE [LARGE SCALE GENOMIC DNA]</scope>
    <source>
        <strain evidence="6">ML311-T8</strain>
    </source>
</reference>
<name>A0A6B8RZN6_9BACL</name>
<evidence type="ECO:0000256" key="2">
    <source>
        <dbReference type="ARBA" id="ARBA00022679"/>
    </source>
</evidence>
<proteinExistence type="predicted"/>
<dbReference type="InterPro" id="IPR013216">
    <property type="entry name" value="Methyltransf_11"/>
</dbReference>
<dbReference type="AlphaFoldDB" id="A0A6B8RZN6"/>
<dbReference type="EMBL" id="CP034235">
    <property type="protein sequence ID" value="QGR00377.1"/>
    <property type="molecule type" value="Genomic_DNA"/>
</dbReference>
<keyword evidence="1 5" id="KW-0489">Methyltransferase</keyword>
<accession>A0A6B8RZN6</accession>
<dbReference type="KEGG" id="ppsc:EHS13_34645"/>
<evidence type="ECO:0000313" key="5">
    <source>
        <dbReference type="EMBL" id="QGR00377.1"/>
    </source>
</evidence>
<keyword evidence="3" id="KW-0949">S-adenosyl-L-methionine</keyword>
<gene>
    <name evidence="5" type="ORF">EHS13_34645</name>
</gene>
<dbReference type="PANTHER" id="PTHR43464">
    <property type="entry name" value="METHYLTRANSFERASE"/>
    <property type="match status" value="1"/>
</dbReference>
<evidence type="ECO:0000256" key="1">
    <source>
        <dbReference type="ARBA" id="ARBA00022603"/>
    </source>
</evidence>
<dbReference type="GO" id="GO:0008757">
    <property type="term" value="F:S-adenosylmethionine-dependent methyltransferase activity"/>
    <property type="evidence" value="ECO:0007669"/>
    <property type="project" value="InterPro"/>
</dbReference>
<dbReference type="GO" id="GO:0032259">
    <property type="term" value="P:methylation"/>
    <property type="evidence" value="ECO:0007669"/>
    <property type="project" value="UniProtKB-KW"/>
</dbReference>
<feature type="domain" description="Methyltransferase type 11" evidence="4">
    <location>
        <begin position="30"/>
        <end position="131"/>
    </location>
</feature>
<dbReference type="SUPFAM" id="SSF53335">
    <property type="entry name" value="S-adenosyl-L-methionine-dependent methyltransferases"/>
    <property type="match status" value="1"/>
</dbReference>
<dbReference type="PANTHER" id="PTHR43464:SF19">
    <property type="entry name" value="UBIQUINONE BIOSYNTHESIS O-METHYLTRANSFERASE, MITOCHONDRIAL"/>
    <property type="match status" value="1"/>
</dbReference>
<dbReference type="Proteomes" id="UP000426246">
    <property type="component" value="Chromosome"/>
</dbReference>
<dbReference type="OrthoDB" id="9804312at2"/>
<evidence type="ECO:0000313" key="6">
    <source>
        <dbReference type="Proteomes" id="UP000426246"/>
    </source>
</evidence>
<dbReference type="Gene3D" id="3.40.50.150">
    <property type="entry name" value="Vaccinia Virus protein VP39"/>
    <property type="match status" value="1"/>
</dbReference>
<evidence type="ECO:0000256" key="3">
    <source>
        <dbReference type="ARBA" id="ARBA00022691"/>
    </source>
</evidence>
<dbReference type="Pfam" id="PF08241">
    <property type="entry name" value="Methyltransf_11"/>
    <property type="match status" value="1"/>
</dbReference>